<gene>
    <name evidence="2" type="primary">EA652_0671</name>
    <name evidence="3" type="ORF">TNCT_401871</name>
    <name evidence="2" type="ORF">TNCT_434331</name>
</gene>
<dbReference type="PANTHER" id="PTHR33678">
    <property type="entry name" value="BLL1576 PROTEIN"/>
    <property type="match status" value="1"/>
</dbReference>
<protein>
    <submittedName>
        <fullName evidence="2">Transposase IS66 family protein</fullName>
    </submittedName>
</protein>
<name>A0A8X6G3I3_TRICU</name>
<reference evidence="2" key="1">
    <citation type="submission" date="2020-07" db="EMBL/GenBank/DDBJ databases">
        <title>Multicomponent nature underlies the extraordinary mechanical properties of spider dragline silk.</title>
        <authorList>
            <person name="Kono N."/>
            <person name="Nakamura H."/>
            <person name="Mori M."/>
            <person name="Yoshida Y."/>
            <person name="Ohtoshi R."/>
            <person name="Malay A.D."/>
            <person name="Moran D.A.P."/>
            <person name="Tomita M."/>
            <person name="Numata K."/>
            <person name="Arakawa K."/>
        </authorList>
    </citation>
    <scope>NUCLEOTIDE SEQUENCE</scope>
</reference>
<evidence type="ECO:0000313" key="2">
    <source>
        <dbReference type="EMBL" id="GFQ93539.1"/>
    </source>
</evidence>
<dbReference type="EMBL" id="BMAO01028418">
    <property type="protein sequence ID" value="GFR24535.1"/>
    <property type="molecule type" value="Genomic_DNA"/>
</dbReference>
<feature type="domain" description="Transposase IS66 central" evidence="1">
    <location>
        <begin position="125"/>
        <end position="262"/>
    </location>
</feature>
<dbReference type="Pfam" id="PF03050">
    <property type="entry name" value="DDE_Tnp_IS66"/>
    <property type="match status" value="1"/>
</dbReference>
<evidence type="ECO:0000259" key="1">
    <source>
        <dbReference type="Pfam" id="PF03050"/>
    </source>
</evidence>
<keyword evidence="4" id="KW-1185">Reference proteome</keyword>
<dbReference type="EMBL" id="BMAO01034035">
    <property type="protein sequence ID" value="GFQ93539.1"/>
    <property type="molecule type" value="Genomic_DNA"/>
</dbReference>
<organism evidence="2 4">
    <name type="scientific">Trichonephila clavata</name>
    <name type="common">Joro spider</name>
    <name type="synonym">Nephila clavata</name>
    <dbReference type="NCBI Taxonomy" id="2740835"/>
    <lineage>
        <taxon>Eukaryota</taxon>
        <taxon>Metazoa</taxon>
        <taxon>Ecdysozoa</taxon>
        <taxon>Arthropoda</taxon>
        <taxon>Chelicerata</taxon>
        <taxon>Arachnida</taxon>
        <taxon>Araneae</taxon>
        <taxon>Araneomorphae</taxon>
        <taxon>Entelegynae</taxon>
        <taxon>Araneoidea</taxon>
        <taxon>Nephilidae</taxon>
        <taxon>Trichonephila</taxon>
    </lineage>
</organism>
<evidence type="ECO:0000313" key="3">
    <source>
        <dbReference type="EMBL" id="GFR24535.1"/>
    </source>
</evidence>
<evidence type="ECO:0000313" key="4">
    <source>
        <dbReference type="Proteomes" id="UP000887116"/>
    </source>
</evidence>
<dbReference type="PANTHER" id="PTHR33678:SF2">
    <property type="match status" value="1"/>
</dbReference>
<accession>A0A8X6G3I3</accession>
<dbReference type="AlphaFoldDB" id="A0A8X6G3I3"/>
<dbReference type="Proteomes" id="UP000887116">
    <property type="component" value="Unassembled WGS sequence"/>
</dbReference>
<proteinExistence type="predicted"/>
<dbReference type="InterPro" id="IPR004291">
    <property type="entry name" value="Transposase_IS66_central"/>
</dbReference>
<sequence length="295" mass="34667">MAADEVVSCIIDKICMCGSKVILEDEIVHQKVELPEIKPIVTEYRLQRGRCRVCNKRITANLPQVSNTERRVSKKCASEYERMKEELQGSEYLHIDETGHKNQGKRGWSWVITNKALKLLKVTESRAGLQICWAHLARDFERFAHSKNVEVSKIGQALKSLSNKVFVVDKAKKQNLIDNLRFYRLMRKIRKRVKHFLRKMTRVVNSTQASRMAAKMLRSEDMMWKFLRKPEVIETTNNLAERQIRRYVIYRKNSFFTWSERGERFVERMLSIFLTSRLNGQNPFQKLQNLVAVTA</sequence>
<comment type="caution">
    <text evidence="2">The sequence shown here is derived from an EMBL/GenBank/DDBJ whole genome shotgun (WGS) entry which is preliminary data.</text>
</comment>
<dbReference type="InterPro" id="IPR052344">
    <property type="entry name" value="Transposase-related"/>
</dbReference>